<dbReference type="Proteomes" id="UP000596035">
    <property type="component" value="Chromosome"/>
</dbReference>
<dbReference type="Proteomes" id="UP000196710">
    <property type="component" value="Chromosome"/>
</dbReference>
<dbReference type="PROSITE" id="PS51736">
    <property type="entry name" value="RECOMBINASES_3"/>
    <property type="match status" value="1"/>
</dbReference>
<dbReference type="InterPro" id="IPR038109">
    <property type="entry name" value="DNA_bind_recomb_sf"/>
</dbReference>
<evidence type="ECO:0000313" key="5">
    <source>
        <dbReference type="Proteomes" id="UP000596035"/>
    </source>
</evidence>
<dbReference type="InterPro" id="IPR050639">
    <property type="entry name" value="SSR_resolvase"/>
</dbReference>
<reference evidence="3 5" key="3">
    <citation type="submission" date="2020-11" db="EMBL/GenBank/DDBJ databases">
        <title>Closed and high quality bacterial genomes of the OMM12 community.</title>
        <authorList>
            <person name="Marbouty M."/>
            <person name="Lamy-Besnier Q."/>
            <person name="Debarbieux L."/>
            <person name="Koszul R."/>
        </authorList>
    </citation>
    <scope>NUCLEOTIDE SEQUENCE [LARGE SCALE GENOMIC DNA]</scope>
    <source>
        <strain evidence="3 5">KB18</strain>
    </source>
</reference>
<keyword evidence="4" id="KW-1185">Reference proteome</keyword>
<dbReference type="InterPro" id="IPR006119">
    <property type="entry name" value="Resolv_N"/>
</dbReference>
<dbReference type="SUPFAM" id="SSF53041">
    <property type="entry name" value="Resolvase-like"/>
    <property type="match status" value="1"/>
</dbReference>
<dbReference type="Gene3D" id="3.40.50.1390">
    <property type="entry name" value="Resolvase, N-terminal catalytic domain"/>
    <property type="match status" value="1"/>
</dbReference>
<feature type="domain" description="Resolvase/invertase-type recombinase catalytic" evidence="1">
    <location>
        <begin position="26"/>
        <end position="179"/>
    </location>
</feature>
<dbReference type="GO" id="GO:0003677">
    <property type="term" value="F:DNA binding"/>
    <property type="evidence" value="ECO:0007669"/>
    <property type="project" value="InterPro"/>
</dbReference>
<dbReference type="Pfam" id="PF00239">
    <property type="entry name" value="Resolvase"/>
    <property type="match status" value="1"/>
</dbReference>
<dbReference type="Gene3D" id="3.90.1750.20">
    <property type="entry name" value="Putative Large Serine Recombinase, Chain B, Domain 2"/>
    <property type="match status" value="1"/>
</dbReference>
<dbReference type="PANTHER" id="PTHR30461:SF23">
    <property type="entry name" value="DNA RECOMBINASE-RELATED"/>
    <property type="match status" value="1"/>
</dbReference>
<dbReference type="InterPro" id="IPR036162">
    <property type="entry name" value="Resolvase-like_N_sf"/>
</dbReference>
<protein>
    <submittedName>
        <fullName evidence="3">Recombinase family protein</fullName>
    </submittedName>
</protein>
<sequence length="231" mass="26432">MARTKRKVNPLVPVAEQAAPLPRIYNVGGYVRLSVEDSGKKDPDTIEVQQEWIEHYIAAQPDMNLCHLYRDNGRTGTNFQRPGFERLMEDVRAGKIDCIVVKDLSRFGRNYIETGNYLEQVFPFLGVRFVAINESFDTLTAERGSDGYIVPLKNIINDAYSKDISRKVSSALAVKQKAGEFIGSWAAYGYRKCAEDKHRVEPNPDTAPVVRDIFMWRLEKMSYNKIASRFW</sequence>
<dbReference type="PANTHER" id="PTHR30461">
    <property type="entry name" value="DNA-INVERTASE FROM LAMBDOID PROPHAGE"/>
    <property type="match status" value="1"/>
</dbReference>
<evidence type="ECO:0000313" key="4">
    <source>
        <dbReference type="Proteomes" id="UP000196710"/>
    </source>
</evidence>
<dbReference type="EMBL" id="CP065321">
    <property type="protein sequence ID" value="QQR30404.1"/>
    <property type="molecule type" value="Genomic_DNA"/>
</dbReference>
<dbReference type="SMART" id="SM00857">
    <property type="entry name" value="Resolvase"/>
    <property type="match status" value="1"/>
</dbReference>
<organism evidence="3 5">
    <name type="scientific">Acutalibacter muris</name>
    <dbReference type="NCBI Taxonomy" id="1796620"/>
    <lineage>
        <taxon>Bacteria</taxon>
        <taxon>Bacillati</taxon>
        <taxon>Bacillota</taxon>
        <taxon>Clostridia</taxon>
        <taxon>Eubacteriales</taxon>
        <taxon>Acutalibacteraceae</taxon>
        <taxon>Acutalibacter</taxon>
    </lineage>
</organism>
<dbReference type="AlphaFoldDB" id="A0A1Z2XRZ0"/>
<name>A0A1Z2XRZ0_9FIRM</name>
<accession>A0A1Z2XRZ0</accession>
<dbReference type="GO" id="GO:0000150">
    <property type="term" value="F:DNA strand exchange activity"/>
    <property type="evidence" value="ECO:0007669"/>
    <property type="project" value="InterPro"/>
</dbReference>
<evidence type="ECO:0000313" key="2">
    <source>
        <dbReference type="EMBL" id="ASB41131.1"/>
    </source>
</evidence>
<evidence type="ECO:0000259" key="1">
    <source>
        <dbReference type="PROSITE" id="PS51736"/>
    </source>
</evidence>
<dbReference type="EMBL" id="CP021422">
    <property type="protein sequence ID" value="ASB41131.1"/>
    <property type="molecule type" value="Genomic_DNA"/>
</dbReference>
<reference evidence="2" key="1">
    <citation type="journal article" date="2017" name="Genome Announc.">
        <title>High-Quality Whole-Genome Sequences of the Oligo-Mouse-Microbiota Bacterial Community.</title>
        <authorList>
            <person name="Garzetti D."/>
            <person name="Brugiroux S."/>
            <person name="Bunk B."/>
            <person name="Pukall R."/>
            <person name="McCoy K.D."/>
            <person name="Macpherson A.J."/>
            <person name="Stecher B."/>
        </authorList>
    </citation>
    <scope>NUCLEOTIDE SEQUENCE</scope>
    <source>
        <strain evidence="2">KB18</strain>
    </source>
</reference>
<reference evidence="4" key="2">
    <citation type="submission" date="2017-05" db="EMBL/GenBank/DDBJ databases">
        <title>Improved OligoMM genomes.</title>
        <authorList>
            <person name="Garzetti D."/>
        </authorList>
    </citation>
    <scope>NUCLEOTIDE SEQUENCE [LARGE SCALE GENOMIC DNA]</scope>
    <source>
        <strain evidence="4">KB18</strain>
    </source>
</reference>
<proteinExistence type="predicted"/>
<dbReference type="RefSeq" id="WP_084384533.1">
    <property type="nucleotide sequence ID" value="NZ_CP021422.1"/>
</dbReference>
<gene>
    <name evidence="2" type="ORF">ADH66_10975</name>
    <name evidence="3" type="ORF">I5Q82_01285</name>
</gene>
<dbReference type="KEGG" id="amur:ADH66_10975"/>
<evidence type="ECO:0000313" key="3">
    <source>
        <dbReference type="EMBL" id="QQR30404.1"/>
    </source>
</evidence>